<dbReference type="InterPro" id="IPR000866">
    <property type="entry name" value="AhpC/TSA"/>
</dbReference>
<comment type="similarity">
    <text evidence="10">Belongs to the peroxiredoxin family. BCP/PrxQ subfamily.</text>
</comment>
<evidence type="ECO:0000256" key="1">
    <source>
        <dbReference type="ARBA" id="ARBA00003330"/>
    </source>
</evidence>
<comment type="function">
    <text evidence="1">Thiol-specific peroxidase that catalyzes the reduction of hydrogen peroxide and organic hydroperoxides to water and alcohols, respectively. Plays a role in cell protection against oxidative stress by detoxifying peroxides and as sensor of hydrogen peroxide-mediated signaling events.</text>
</comment>
<evidence type="ECO:0000256" key="10">
    <source>
        <dbReference type="ARBA" id="ARBA00038489"/>
    </source>
</evidence>
<keyword evidence="8" id="KW-0676">Redox-active center</keyword>
<evidence type="ECO:0000256" key="6">
    <source>
        <dbReference type="ARBA" id="ARBA00023002"/>
    </source>
</evidence>
<evidence type="ECO:0000256" key="3">
    <source>
        <dbReference type="ARBA" id="ARBA00013017"/>
    </source>
</evidence>
<keyword evidence="4" id="KW-0575">Peroxidase</keyword>
<dbReference type="Gene3D" id="3.40.30.10">
    <property type="entry name" value="Glutaredoxin"/>
    <property type="match status" value="1"/>
</dbReference>
<dbReference type="EC" id="1.11.1.24" evidence="3"/>
<dbReference type="PIRSF" id="PIRSF000239">
    <property type="entry name" value="AHPC"/>
    <property type="match status" value="1"/>
</dbReference>
<proteinExistence type="inferred from homology"/>
<gene>
    <name evidence="14" type="ORF">J8C05_02525</name>
</gene>
<protein>
    <recommendedName>
        <fullName evidence="3">thioredoxin-dependent peroxiredoxin</fullName>
        <ecNumber evidence="3">1.11.1.24</ecNumber>
    </recommendedName>
    <alternativeName>
        <fullName evidence="9">Thioredoxin peroxidase</fullName>
    </alternativeName>
    <alternativeName>
        <fullName evidence="11">Thioredoxin-dependent peroxiredoxin Bcp</fullName>
    </alternativeName>
</protein>
<dbReference type="PANTHER" id="PTHR42801">
    <property type="entry name" value="THIOREDOXIN-DEPENDENT PEROXIDE REDUCTASE"/>
    <property type="match status" value="1"/>
</dbReference>
<evidence type="ECO:0000256" key="12">
    <source>
        <dbReference type="ARBA" id="ARBA00049091"/>
    </source>
</evidence>
<keyword evidence="7" id="KW-1015">Disulfide bond</keyword>
<evidence type="ECO:0000256" key="9">
    <source>
        <dbReference type="ARBA" id="ARBA00032824"/>
    </source>
</evidence>
<evidence type="ECO:0000313" key="15">
    <source>
        <dbReference type="Proteomes" id="UP000677668"/>
    </source>
</evidence>
<evidence type="ECO:0000256" key="7">
    <source>
        <dbReference type="ARBA" id="ARBA00023157"/>
    </source>
</evidence>
<evidence type="ECO:0000256" key="11">
    <source>
        <dbReference type="ARBA" id="ARBA00042639"/>
    </source>
</evidence>
<evidence type="ECO:0000256" key="8">
    <source>
        <dbReference type="ARBA" id="ARBA00023284"/>
    </source>
</evidence>
<comment type="catalytic activity">
    <reaction evidence="12">
        <text>a hydroperoxide + [thioredoxin]-dithiol = an alcohol + [thioredoxin]-disulfide + H2O</text>
        <dbReference type="Rhea" id="RHEA:62620"/>
        <dbReference type="Rhea" id="RHEA-COMP:10698"/>
        <dbReference type="Rhea" id="RHEA-COMP:10700"/>
        <dbReference type="ChEBI" id="CHEBI:15377"/>
        <dbReference type="ChEBI" id="CHEBI:29950"/>
        <dbReference type="ChEBI" id="CHEBI:30879"/>
        <dbReference type="ChEBI" id="CHEBI:35924"/>
        <dbReference type="ChEBI" id="CHEBI:50058"/>
        <dbReference type="EC" id="1.11.1.24"/>
    </reaction>
</comment>
<dbReference type="RefSeq" id="WP_211422643.1">
    <property type="nucleotide sequence ID" value="NZ_CP072642.1"/>
</dbReference>
<reference evidence="14 15" key="1">
    <citation type="submission" date="2021-03" db="EMBL/GenBank/DDBJ databases">
        <title>Genomic and phenotypic characterization of Chloracidobacterium isolates provides evidence for multiple species.</title>
        <authorList>
            <person name="Saini M.K."/>
            <person name="Costas A.M.G."/>
            <person name="Tank M."/>
            <person name="Bryant D.A."/>
        </authorList>
    </citation>
    <scope>NUCLEOTIDE SEQUENCE [LARGE SCALE GENOMIC DNA]</scope>
    <source>
        <strain evidence="14 15">N</strain>
    </source>
</reference>
<dbReference type="PROSITE" id="PS51352">
    <property type="entry name" value="THIOREDOXIN_2"/>
    <property type="match status" value="1"/>
</dbReference>
<sequence>MPNVGDPAPDFSLAASDGQTYSLSQFRGKNHVVLVFYPGDDTPTCTAQLCDYRDGWEDFRQLGAVILGVSTNDLTAHKKFAEKYSFPFPLLEDPGNQLCKAYGILMLGGLLPIANRAVFIIDKQGIIRYRHVETLPIFKRSRAELLEALRQIAA</sequence>
<evidence type="ECO:0000313" key="14">
    <source>
        <dbReference type="EMBL" id="QUV94342.1"/>
    </source>
</evidence>
<evidence type="ECO:0000256" key="4">
    <source>
        <dbReference type="ARBA" id="ARBA00022559"/>
    </source>
</evidence>
<evidence type="ECO:0000256" key="2">
    <source>
        <dbReference type="ARBA" id="ARBA00011245"/>
    </source>
</evidence>
<keyword evidence="15" id="KW-1185">Reference proteome</keyword>
<dbReference type="Pfam" id="PF00578">
    <property type="entry name" value="AhpC-TSA"/>
    <property type="match status" value="1"/>
</dbReference>
<dbReference type="InterPro" id="IPR036249">
    <property type="entry name" value="Thioredoxin-like_sf"/>
</dbReference>
<dbReference type="InterPro" id="IPR024706">
    <property type="entry name" value="Peroxiredoxin_AhpC-typ"/>
</dbReference>
<name>A0ABX8B2Q7_9BACT</name>
<dbReference type="PANTHER" id="PTHR42801:SF22">
    <property type="entry name" value="PEROXIREDOXIN SLL0755-RELATED"/>
    <property type="match status" value="1"/>
</dbReference>
<dbReference type="Proteomes" id="UP000677668">
    <property type="component" value="Chromosome 1"/>
</dbReference>
<comment type="subunit">
    <text evidence="2">Monomer.</text>
</comment>
<keyword evidence="6" id="KW-0560">Oxidoreductase</keyword>
<organism evidence="14 15">
    <name type="scientific">Chloracidobacterium sp. N</name>
    <dbReference type="NCBI Taxonomy" id="2821540"/>
    <lineage>
        <taxon>Bacteria</taxon>
        <taxon>Pseudomonadati</taxon>
        <taxon>Acidobacteriota</taxon>
        <taxon>Terriglobia</taxon>
        <taxon>Terriglobales</taxon>
        <taxon>Acidobacteriaceae</taxon>
        <taxon>Chloracidobacterium</taxon>
        <taxon>Chloracidobacterium aggregatum</taxon>
    </lineage>
</organism>
<dbReference type="SUPFAM" id="SSF52833">
    <property type="entry name" value="Thioredoxin-like"/>
    <property type="match status" value="1"/>
</dbReference>
<dbReference type="InterPro" id="IPR013766">
    <property type="entry name" value="Thioredoxin_domain"/>
</dbReference>
<dbReference type="EMBL" id="CP072642">
    <property type="protein sequence ID" value="QUV94342.1"/>
    <property type="molecule type" value="Genomic_DNA"/>
</dbReference>
<feature type="domain" description="Thioredoxin" evidence="13">
    <location>
        <begin position="2"/>
        <end position="154"/>
    </location>
</feature>
<dbReference type="InterPro" id="IPR050924">
    <property type="entry name" value="Peroxiredoxin_BCP/PrxQ"/>
</dbReference>
<keyword evidence="5" id="KW-0049">Antioxidant</keyword>
<evidence type="ECO:0000256" key="5">
    <source>
        <dbReference type="ARBA" id="ARBA00022862"/>
    </source>
</evidence>
<evidence type="ECO:0000259" key="13">
    <source>
        <dbReference type="PROSITE" id="PS51352"/>
    </source>
</evidence>
<dbReference type="CDD" id="cd03017">
    <property type="entry name" value="PRX_BCP"/>
    <property type="match status" value="1"/>
</dbReference>
<accession>A0ABX8B2Q7</accession>